<accession>A0A418Q7S5</accession>
<keyword evidence="14" id="KW-1185">Reference proteome</keyword>
<evidence type="ECO:0000256" key="2">
    <source>
        <dbReference type="ARBA" id="ARBA00003215"/>
    </source>
</evidence>
<evidence type="ECO:0000256" key="12">
    <source>
        <dbReference type="RuleBase" id="RU361274"/>
    </source>
</evidence>
<dbReference type="GO" id="GO:0017061">
    <property type="term" value="F:S-methyl-5-thioadenosine phosphorylase activity"/>
    <property type="evidence" value="ECO:0007669"/>
    <property type="project" value="UniProtKB-EC"/>
</dbReference>
<dbReference type="GO" id="GO:0016787">
    <property type="term" value="F:hydrolase activity"/>
    <property type="evidence" value="ECO:0007669"/>
    <property type="project" value="UniProtKB-KW"/>
</dbReference>
<dbReference type="RefSeq" id="WP_119664624.1">
    <property type="nucleotide sequence ID" value="NZ_CP083647.1"/>
</dbReference>
<evidence type="ECO:0000256" key="8">
    <source>
        <dbReference type="ARBA" id="ARBA00023008"/>
    </source>
</evidence>
<evidence type="ECO:0000256" key="1">
    <source>
        <dbReference type="ARBA" id="ARBA00000553"/>
    </source>
</evidence>
<gene>
    <name evidence="13" type="primary">pgeF</name>
    <name evidence="13" type="ORF">D3M95_05265</name>
</gene>
<evidence type="ECO:0000256" key="4">
    <source>
        <dbReference type="ARBA" id="ARBA00022679"/>
    </source>
</evidence>
<dbReference type="CDD" id="cd16833">
    <property type="entry name" value="YfiH"/>
    <property type="match status" value="1"/>
</dbReference>
<evidence type="ECO:0000256" key="10">
    <source>
        <dbReference type="ARBA" id="ARBA00048968"/>
    </source>
</evidence>
<dbReference type="AlphaFoldDB" id="A0A418Q7S5"/>
<comment type="catalytic activity">
    <reaction evidence="11">
        <text>S-methyl-5'-thioadenosine + phosphate = 5-(methylsulfanyl)-alpha-D-ribose 1-phosphate + adenine</text>
        <dbReference type="Rhea" id="RHEA:11852"/>
        <dbReference type="ChEBI" id="CHEBI:16708"/>
        <dbReference type="ChEBI" id="CHEBI:17509"/>
        <dbReference type="ChEBI" id="CHEBI:43474"/>
        <dbReference type="ChEBI" id="CHEBI:58533"/>
        <dbReference type="EC" id="2.4.2.28"/>
    </reaction>
    <physiologicalReaction direction="left-to-right" evidence="11">
        <dbReference type="Rhea" id="RHEA:11853"/>
    </physiologicalReaction>
</comment>
<evidence type="ECO:0000256" key="6">
    <source>
        <dbReference type="ARBA" id="ARBA00022801"/>
    </source>
</evidence>
<reference evidence="13 14" key="1">
    <citation type="submission" date="2018-09" db="EMBL/GenBank/DDBJ databases">
        <title>Optimization and identification of Corynebacterium falsenii FN1-14 from fish paste.</title>
        <authorList>
            <person name="Daroonpunt R."/>
            <person name="Tanasupawat S."/>
        </authorList>
    </citation>
    <scope>NUCLEOTIDE SEQUENCE [LARGE SCALE GENOMIC DNA]</scope>
    <source>
        <strain evidence="13 14">FN1-14</strain>
    </source>
</reference>
<dbReference type="SUPFAM" id="SSF64438">
    <property type="entry name" value="CNF1/YfiH-like putative cysteine hydrolases"/>
    <property type="match status" value="1"/>
</dbReference>
<keyword evidence="5" id="KW-0479">Metal-binding</keyword>
<keyword evidence="7" id="KW-0862">Zinc</keyword>
<dbReference type="NCBIfam" id="TIGR00726">
    <property type="entry name" value="peptidoglycan editing factor PgeF"/>
    <property type="match status" value="1"/>
</dbReference>
<comment type="catalytic activity">
    <reaction evidence="1">
        <text>inosine + phosphate = alpha-D-ribose 1-phosphate + hypoxanthine</text>
        <dbReference type="Rhea" id="RHEA:27646"/>
        <dbReference type="ChEBI" id="CHEBI:17368"/>
        <dbReference type="ChEBI" id="CHEBI:17596"/>
        <dbReference type="ChEBI" id="CHEBI:43474"/>
        <dbReference type="ChEBI" id="CHEBI:57720"/>
        <dbReference type="EC" id="2.4.2.1"/>
    </reaction>
    <physiologicalReaction direction="left-to-right" evidence="1">
        <dbReference type="Rhea" id="RHEA:27647"/>
    </physiologicalReaction>
</comment>
<comment type="caution">
    <text evidence="13">The sequence shown here is derived from an EMBL/GenBank/DDBJ whole genome shotgun (WGS) entry which is preliminary data.</text>
</comment>
<evidence type="ECO:0000256" key="11">
    <source>
        <dbReference type="ARBA" id="ARBA00049893"/>
    </source>
</evidence>
<dbReference type="PANTHER" id="PTHR30616">
    <property type="entry name" value="UNCHARACTERIZED PROTEIN YFIH"/>
    <property type="match status" value="1"/>
</dbReference>
<dbReference type="PANTHER" id="PTHR30616:SF2">
    <property type="entry name" value="PURINE NUCLEOSIDE PHOSPHORYLASE LACC1"/>
    <property type="match status" value="1"/>
</dbReference>
<name>A0A418Q7S5_9CORY</name>
<dbReference type="InterPro" id="IPR011324">
    <property type="entry name" value="Cytotoxic_necrot_fac-like_cat"/>
</dbReference>
<keyword evidence="6" id="KW-0378">Hydrolase</keyword>
<dbReference type="EMBL" id="QXJK01000004">
    <property type="protein sequence ID" value="RIX35272.1"/>
    <property type="molecule type" value="Genomic_DNA"/>
</dbReference>
<sequence>MTRSDDPTVGKARRVRKVFTDRNGGASAEPFGTFNLGDHVGDDPVAVAANRERLSSLLGVDLVFMEQIHSPNVTEVTAATVAGNAGEAGTDSANGTGITVETTDALITTVPRVGLVVLTADCVPLLLSDEDAGVIAAVHAGRMGARNGIVRRTVDRMEQLGAIPANIHVLMGAAASGANYEVPDAMAADVESKLPGSKTRTSKGTTGLDIRAGLTRQLLSMGVRSIDADPRCTIESPNFFSYRREGKTGRQAGVVWME</sequence>
<evidence type="ECO:0000313" key="13">
    <source>
        <dbReference type="EMBL" id="RIX35272.1"/>
    </source>
</evidence>
<evidence type="ECO:0000256" key="7">
    <source>
        <dbReference type="ARBA" id="ARBA00022833"/>
    </source>
</evidence>
<dbReference type="Pfam" id="PF02578">
    <property type="entry name" value="Cu-oxidase_4"/>
    <property type="match status" value="1"/>
</dbReference>
<proteinExistence type="inferred from homology"/>
<protein>
    <recommendedName>
        <fullName evidence="12">Purine nucleoside phosphorylase</fullName>
    </recommendedName>
</protein>
<dbReference type="InterPro" id="IPR003730">
    <property type="entry name" value="Cu_polyphenol_OxRdtase"/>
</dbReference>
<dbReference type="InterPro" id="IPR038371">
    <property type="entry name" value="Cu_polyphenol_OxRdtase_sf"/>
</dbReference>
<evidence type="ECO:0000256" key="5">
    <source>
        <dbReference type="ARBA" id="ARBA00022723"/>
    </source>
</evidence>
<dbReference type="Proteomes" id="UP000285278">
    <property type="component" value="Unassembled WGS sequence"/>
</dbReference>
<dbReference type="GO" id="GO:0005507">
    <property type="term" value="F:copper ion binding"/>
    <property type="evidence" value="ECO:0007669"/>
    <property type="project" value="TreeGrafter"/>
</dbReference>
<organism evidence="13 14">
    <name type="scientific">Corynebacterium falsenii</name>
    <dbReference type="NCBI Taxonomy" id="108486"/>
    <lineage>
        <taxon>Bacteria</taxon>
        <taxon>Bacillati</taxon>
        <taxon>Actinomycetota</taxon>
        <taxon>Actinomycetes</taxon>
        <taxon>Mycobacteriales</taxon>
        <taxon>Corynebacteriaceae</taxon>
        <taxon>Corynebacterium</taxon>
    </lineage>
</organism>
<comment type="function">
    <text evidence="2">Purine nucleoside enzyme that catalyzes the phosphorolysis of adenosine and inosine nucleosides, yielding D-ribose 1-phosphate and the respective free bases, adenine and hypoxanthine. Also catalyzes the phosphorolysis of S-methyl-5'-thioadenosine into adenine and S-methyl-5-thio-alpha-D-ribose 1-phosphate. Also has adenosine deaminase activity.</text>
</comment>
<comment type="catalytic activity">
    <reaction evidence="10">
        <text>adenosine + phosphate = alpha-D-ribose 1-phosphate + adenine</text>
        <dbReference type="Rhea" id="RHEA:27642"/>
        <dbReference type="ChEBI" id="CHEBI:16335"/>
        <dbReference type="ChEBI" id="CHEBI:16708"/>
        <dbReference type="ChEBI" id="CHEBI:43474"/>
        <dbReference type="ChEBI" id="CHEBI:57720"/>
        <dbReference type="EC" id="2.4.2.1"/>
    </reaction>
    <physiologicalReaction direction="left-to-right" evidence="10">
        <dbReference type="Rhea" id="RHEA:27643"/>
    </physiologicalReaction>
</comment>
<comment type="similarity">
    <text evidence="3 12">Belongs to the purine nucleoside phosphorylase YfiH/LACC1 family.</text>
</comment>
<dbReference type="Gene3D" id="3.60.140.10">
    <property type="entry name" value="CNF1/YfiH-like putative cysteine hydrolases"/>
    <property type="match status" value="1"/>
</dbReference>
<keyword evidence="4" id="KW-0808">Transferase</keyword>
<evidence type="ECO:0000256" key="9">
    <source>
        <dbReference type="ARBA" id="ARBA00047989"/>
    </source>
</evidence>
<evidence type="ECO:0000313" key="14">
    <source>
        <dbReference type="Proteomes" id="UP000285278"/>
    </source>
</evidence>
<comment type="catalytic activity">
    <reaction evidence="9">
        <text>adenosine + H2O + H(+) = inosine + NH4(+)</text>
        <dbReference type="Rhea" id="RHEA:24408"/>
        <dbReference type="ChEBI" id="CHEBI:15377"/>
        <dbReference type="ChEBI" id="CHEBI:15378"/>
        <dbReference type="ChEBI" id="CHEBI:16335"/>
        <dbReference type="ChEBI" id="CHEBI:17596"/>
        <dbReference type="ChEBI" id="CHEBI:28938"/>
        <dbReference type="EC" id="3.5.4.4"/>
    </reaction>
    <physiologicalReaction direction="left-to-right" evidence="9">
        <dbReference type="Rhea" id="RHEA:24409"/>
    </physiologicalReaction>
</comment>
<dbReference type="OrthoDB" id="4279at2"/>
<dbReference type="STRING" id="1451189.CFAL_04420"/>
<evidence type="ECO:0000256" key="3">
    <source>
        <dbReference type="ARBA" id="ARBA00007353"/>
    </source>
</evidence>
<keyword evidence="8" id="KW-0186">Copper</keyword>